<dbReference type="AlphaFoldDB" id="A0A922A6L2"/>
<reference evidence="2" key="1">
    <citation type="submission" date="2021-01" db="EMBL/GenBank/DDBJ databases">
        <authorList>
            <person name="Lovell J.T."/>
            <person name="Bentley N."/>
            <person name="Bhattarai G."/>
            <person name="Jenkins J.W."/>
            <person name="Sreedasyam A."/>
            <person name="Alarcon Y."/>
            <person name="Bock C."/>
            <person name="Boston L."/>
            <person name="Carlson J."/>
            <person name="Cervantes K."/>
            <person name="Clermont K."/>
            <person name="Krom N."/>
            <person name="Kubenka K."/>
            <person name="Mamidi S."/>
            <person name="Mattison C."/>
            <person name="Monteros M."/>
            <person name="Pisani C."/>
            <person name="Plott C."/>
            <person name="Rajasekar S."/>
            <person name="Rhein H.S."/>
            <person name="Rohla C."/>
            <person name="Song M."/>
            <person name="Hilaire R.S."/>
            <person name="Shu S."/>
            <person name="Wells L."/>
            <person name="Wang X."/>
            <person name="Webber J."/>
            <person name="Heerema R.J."/>
            <person name="Klein P."/>
            <person name="Conner P."/>
            <person name="Grauke L."/>
            <person name="Grimwood J."/>
            <person name="Schmutz J."/>
            <person name="Randall J.J."/>
        </authorList>
    </citation>
    <scope>NUCLEOTIDE SEQUENCE</scope>
    <source>
        <tissue evidence="2">Leaf</tissue>
    </source>
</reference>
<comment type="caution">
    <text evidence="2">The sequence shown here is derived from an EMBL/GenBank/DDBJ whole genome shotgun (WGS) entry which is preliminary data.</text>
</comment>
<evidence type="ECO:0000313" key="2">
    <source>
        <dbReference type="EMBL" id="KAG6674855.1"/>
    </source>
</evidence>
<accession>A0A922A6L2</accession>
<name>A0A922A6L2_CARIL</name>
<evidence type="ECO:0000256" key="1">
    <source>
        <dbReference type="SAM" id="MobiDB-lite"/>
    </source>
</evidence>
<sequence length="68" mass="7626">MASGQTHFMALHDPFKLFIQATQTQPDNTHNVDKQMKSKGDIQKQQRTQGTKSHSHADAAGQYTKSIK</sequence>
<dbReference type="EMBL" id="CM031839">
    <property type="protein sequence ID" value="KAG6674855.1"/>
    <property type="molecule type" value="Genomic_DNA"/>
</dbReference>
<proteinExistence type="predicted"/>
<feature type="compositionally biased region" description="Basic and acidic residues" evidence="1">
    <location>
        <begin position="30"/>
        <end position="44"/>
    </location>
</feature>
<feature type="region of interest" description="Disordered" evidence="1">
    <location>
        <begin position="21"/>
        <end position="68"/>
    </location>
</feature>
<organism evidence="2 3">
    <name type="scientific">Carya illinoinensis</name>
    <name type="common">Pecan</name>
    <dbReference type="NCBI Taxonomy" id="32201"/>
    <lineage>
        <taxon>Eukaryota</taxon>
        <taxon>Viridiplantae</taxon>
        <taxon>Streptophyta</taxon>
        <taxon>Embryophyta</taxon>
        <taxon>Tracheophyta</taxon>
        <taxon>Spermatophyta</taxon>
        <taxon>Magnoliopsida</taxon>
        <taxon>eudicotyledons</taxon>
        <taxon>Gunneridae</taxon>
        <taxon>Pentapetalae</taxon>
        <taxon>rosids</taxon>
        <taxon>fabids</taxon>
        <taxon>Fagales</taxon>
        <taxon>Juglandaceae</taxon>
        <taxon>Carya</taxon>
    </lineage>
</organism>
<protein>
    <submittedName>
        <fullName evidence="2">Uncharacterized protein</fullName>
    </submittedName>
</protein>
<gene>
    <name evidence="2" type="ORF">I3842_15G067800</name>
</gene>
<evidence type="ECO:0000313" key="3">
    <source>
        <dbReference type="Proteomes" id="UP000811246"/>
    </source>
</evidence>
<dbReference type="Proteomes" id="UP000811246">
    <property type="component" value="Chromosome 15"/>
</dbReference>